<organism evidence="1 2">
    <name type="scientific">Streptomyces mauvecolor</name>
    <dbReference type="NCBI Taxonomy" id="58345"/>
    <lineage>
        <taxon>Bacteria</taxon>
        <taxon>Bacillati</taxon>
        <taxon>Actinomycetota</taxon>
        <taxon>Actinomycetes</taxon>
        <taxon>Kitasatosporales</taxon>
        <taxon>Streptomycetaceae</taxon>
        <taxon>Streptomyces</taxon>
    </lineage>
</organism>
<comment type="caution">
    <text evidence="1">The sequence shown here is derived from an EMBL/GenBank/DDBJ whole genome shotgun (WGS) entry which is preliminary data.</text>
</comment>
<name>A0ABV9UHX6_9ACTN</name>
<sequence length="83" mass="8771">MGNGVVFAADGSEAVRLKRPPGLVAEPSWASGFHQAYPDADGRPVVVAATRVGDFWGRPDVARGTLVDVRECRRGAPSRVPNA</sequence>
<reference evidence="2" key="1">
    <citation type="journal article" date="2019" name="Int. J. Syst. Evol. Microbiol.">
        <title>The Global Catalogue of Microorganisms (GCM) 10K type strain sequencing project: providing services to taxonomists for standard genome sequencing and annotation.</title>
        <authorList>
            <consortium name="The Broad Institute Genomics Platform"/>
            <consortium name="The Broad Institute Genome Sequencing Center for Infectious Disease"/>
            <person name="Wu L."/>
            <person name="Ma J."/>
        </authorList>
    </citation>
    <scope>NUCLEOTIDE SEQUENCE [LARGE SCALE GENOMIC DNA]</scope>
    <source>
        <strain evidence="2">CCM 7224</strain>
    </source>
</reference>
<gene>
    <name evidence="1" type="ORF">ACFPFX_07125</name>
</gene>
<keyword evidence="2" id="KW-1185">Reference proteome</keyword>
<proteinExistence type="predicted"/>
<evidence type="ECO:0000313" key="1">
    <source>
        <dbReference type="EMBL" id="MFC4956075.1"/>
    </source>
</evidence>
<dbReference type="RefSeq" id="WP_344375255.1">
    <property type="nucleotide sequence ID" value="NZ_BAAASQ010000010.1"/>
</dbReference>
<dbReference type="Proteomes" id="UP001595834">
    <property type="component" value="Unassembled WGS sequence"/>
</dbReference>
<protein>
    <submittedName>
        <fullName evidence="1">Uncharacterized protein</fullName>
    </submittedName>
</protein>
<dbReference type="EMBL" id="JBHSIZ010000006">
    <property type="protein sequence ID" value="MFC4956075.1"/>
    <property type="molecule type" value="Genomic_DNA"/>
</dbReference>
<evidence type="ECO:0000313" key="2">
    <source>
        <dbReference type="Proteomes" id="UP001595834"/>
    </source>
</evidence>
<accession>A0ABV9UHX6</accession>